<dbReference type="AlphaFoldDB" id="A0A7W7Q2H3"/>
<keyword evidence="2 4" id="KW-0238">DNA-binding</keyword>
<gene>
    <name evidence="6" type="ORF">FHR82_001910</name>
</gene>
<dbReference type="SUPFAM" id="SSF46689">
    <property type="entry name" value="Homeodomain-like"/>
    <property type="match status" value="1"/>
</dbReference>
<sequence length="230" mass="24493">MDDSASSKRGYHHGDLRNALVAAAAELAAKGGPASVTIRAAAREVGVTPTAAYRHFAGHEELLTAAKERALEELTTAMTKAVADRPATEGDAVRHALARFGAFGRGYLTFAQEEPGLFHTVFASASASSQSPPPFERTETSPYQLLVSALDDLVAVGYLTPDRRPITEFTAWAMVHGLATLLNGPLADLPANMRDEVVVRSMLVLGHGLKGNGLNKEQESLLTEELTELS</sequence>
<dbReference type="PROSITE" id="PS50977">
    <property type="entry name" value="HTH_TETR_2"/>
    <property type="match status" value="1"/>
</dbReference>
<dbReference type="PANTHER" id="PTHR30055:SF234">
    <property type="entry name" value="HTH-TYPE TRANSCRIPTIONAL REGULATOR BETI"/>
    <property type="match status" value="1"/>
</dbReference>
<keyword evidence="1" id="KW-0805">Transcription regulation</keyword>
<dbReference type="Pfam" id="PF00440">
    <property type="entry name" value="TetR_N"/>
    <property type="match status" value="1"/>
</dbReference>
<evidence type="ECO:0000313" key="7">
    <source>
        <dbReference type="Proteomes" id="UP000520767"/>
    </source>
</evidence>
<protein>
    <submittedName>
        <fullName evidence="6">AcrR family transcriptional regulator</fullName>
    </submittedName>
</protein>
<dbReference type="PANTHER" id="PTHR30055">
    <property type="entry name" value="HTH-TYPE TRANSCRIPTIONAL REGULATOR RUTR"/>
    <property type="match status" value="1"/>
</dbReference>
<evidence type="ECO:0000256" key="3">
    <source>
        <dbReference type="ARBA" id="ARBA00023163"/>
    </source>
</evidence>
<dbReference type="SUPFAM" id="SSF48498">
    <property type="entry name" value="Tetracyclin repressor-like, C-terminal domain"/>
    <property type="match status" value="1"/>
</dbReference>
<dbReference type="InterPro" id="IPR036271">
    <property type="entry name" value="Tet_transcr_reg_TetR-rel_C_sf"/>
</dbReference>
<evidence type="ECO:0000259" key="5">
    <source>
        <dbReference type="PROSITE" id="PS50977"/>
    </source>
</evidence>
<dbReference type="Pfam" id="PF13305">
    <property type="entry name" value="TetR_C_33"/>
    <property type="match status" value="1"/>
</dbReference>
<keyword evidence="7" id="KW-1185">Reference proteome</keyword>
<evidence type="ECO:0000256" key="1">
    <source>
        <dbReference type="ARBA" id="ARBA00023015"/>
    </source>
</evidence>
<comment type="caution">
    <text evidence="6">The sequence shown here is derived from an EMBL/GenBank/DDBJ whole genome shotgun (WGS) entry which is preliminary data.</text>
</comment>
<proteinExistence type="predicted"/>
<dbReference type="InterPro" id="IPR025996">
    <property type="entry name" value="MT1864/Rv1816-like_C"/>
</dbReference>
<accession>A0A7W7Q2H3</accession>
<evidence type="ECO:0000256" key="2">
    <source>
        <dbReference type="ARBA" id="ARBA00023125"/>
    </source>
</evidence>
<dbReference type="Gene3D" id="1.10.357.10">
    <property type="entry name" value="Tetracycline Repressor, domain 2"/>
    <property type="match status" value="1"/>
</dbReference>
<evidence type="ECO:0000256" key="4">
    <source>
        <dbReference type="PROSITE-ProRule" id="PRU00335"/>
    </source>
</evidence>
<dbReference type="Proteomes" id="UP000520767">
    <property type="component" value="Unassembled WGS sequence"/>
</dbReference>
<dbReference type="RefSeq" id="WP_184809883.1">
    <property type="nucleotide sequence ID" value="NZ_JACHJQ010000002.1"/>
</dbReference>
<organism evidence="6 7">
    <name type="scientific">Actinophytocola algeriensis</name>
    <dbReference type="NCBI Taxonomy" id="1768010"/>
    <lineage>
        <taxon>Bacteria</taxon>
        <taxon>Bacillati</taxon>
        <taxon>Actinomycetota</taxon>
        <taxon>Actinomycetes</taxon>
        <taxon>Pseudonocardiales</taxon>
        <taxon>Pseudonocardiaceae</taxon>
    </lineage>
</organism>
<evidence type="ECO:0000313" key="6">
    <source>
        <dbReference type="EMBL" id="MBB4905693.1"/>
    </source>
</evidence>
<dbReference type="EMBL" id="JACHJQ010000002">
    <property type="protein sequence ID" value="MBB4905693.1"/>
    <property type="molecule type" value="Genomic_DNA"/>
</dbReference>
<reference evidence="6 7" key="1">
    <citation type="submission" date="2020-08" db="EMBL/GenBank/DDBJ databases">
        <title>Genomic Encyclopedia of Type Strains, Phase III (KMG-III): the genomes of soil and plant-associated and newly described type strains.</title>
        <authorList>
            <person name="Whitman W."/>
        </authorList>
    </citation>
    <scope>NUCLEOTIDE SEQUENCE [LARGE SCALE GENOMIC DNA]</scope>
    <source>
        <strain evidence="6 7">CECT 8960</strain>
    </source>
</reference>
<feature type="DNA-binding region" description="H-T-H motif" evidence="4">
    <location>
        <begin position="37"/>
        <end position="56"/>
    </location>
</feature>
<name>A0A7W7Q2H3_9PSEU</name>
<keyword evidence="3" id="KW-0804">Transcription</keyword>
<dbReference type="InterPro" id="IPR009057">
    <property type="entry name" value="Homeodomain-like_sf"/>
</dbReference>
<dbReference type="GO" id="GO:0000976">
    <property type="term" value="F:transcription cis-regulatory region binding"/>
    <property type="evidence" value="ECO:0007669"/>
    <property type="project" value="TreeGrafter"/>
</dbReference>
<dbReference type="GO" id="GO:0003700">
    <property type="term" value="F:DNA-binding transcription factor activity"/>
    <property type="evidence" value="ECO:0007669"/>
    <property type="project" value="TreeGrafter"/>
</dbReference>
<dbReference type="InterPro" id="IPR050109">
    <property type="entry name" value="HTH-type_TetR-like_transc_reg"/>
</dbReference>
<feature type="domain" description="HTH tetR-type" evidence="5">
    <location>
        <begin position="14"/>
        <end position="74"/>
    </location>
</feature>
<dbReference type="InterPro" id="IPR001647">
    <property type="entry name" value="HTH_TetR"/>
</dbReference>